<dbReference type="AlphaFoldDB" id="A0A4Q1KGY0"/>
<name>A0A4Q1KGY0_9SPHN</name>
<gene>
    <name evidence="1" type="ORF">EQG66_08870</name>
</gene>
<reference evidence="2" key="1">
    <citation type="submission" date="2019-01" db="EMBL/GenBank/DDBJ databases">
        <title>Cytophagaceae bacterium strain CAR-16.</title>
        <authorList>
            <person name="Chen W.-M."/>
        </authorList>
    </citation>
    <scope>NUCLEOTIDE SEQUENCE [LARGE SCALE GENOMIC DNA]</scope>
    <source>
        <strain evidence="2">CHR27</strain>
    </source>
</reference>
<keyword evidence="2" id="KW-1185">Reference proteome</keyword>
<sequence>MPQPISRSEAKSYSVGAKWVSDHRPECVAAIGLIAISWTRLEDELASMISGILGTFGKRPDNGWSINPNWIISTAMQETETIRARIKVVDAILGKVLETSGLIGEWNILSKRLYKRARDRNIAIHSVWAWSEHLPEFILKIDKSHEISKWNESDFINIYKRIHELEIDIHKFIKGVLEQIYEGIITSYVTK</sequence>
<dbReference type="EMBL" id="SBKP01000007">
    <property type="protein sequence ID" value="RXR28817.1"/>
    <property type="molecule type" value="Genomic_DNA"/>
</dbReference>
<comment type="caution">
    <text evidence="1">The sequence shown here is derived from an EMBL/GenBank/DDBJ whole genome shotgun (WGS) entry which is preliminary data.</text>
</comment>
<accession>A0A4Q1KGY0</accession>
<evidence type="ECO:0000313" key="2">
    <source>
        <dbReference type="Proteomes" id="UP000290958"/>
    </source>
</evidence>
<dbReference type="Proteomes" id="UP000290958">
    <property type="component" value="Unassembled WGS sequence"/>
</dbReference>
<protein>
    <submittedName>
        <fullName evidence="1">Uncharacterized protein</fullName>
    </submittedName>
</protein>
<dbReference type="RefSeq" id="WP_129404235.1">
    <property type="nucleotide sequence ID" value="NZ_SBKP01000007.1"/>
</dbReference>
<dbReference type="OrthoDB" id="7302667at2"/>
<organism evidence="1 2">
    <name type="scientific">Sphingobium fluviale</name>
    <dbReference type="NCBI Taxonomy" id="2506423"/>
    <lineage>
        <taxon>Bacteria</taxon>
        <taxon>Pseudomonadati</taxon>
        <taxon>Pseudomonadota</taxon>
        <taxon>Alphaproteobacteria</taxon>
        <taxon>Sphingomonadales</taxon>
        <taxon>Sphingomonadaceae</taxon>
        <taxon>Sphingobium</taxon>
    </lineage>
</organism>
<proteinExistence type="predicted"/>
<evidence type="ECO:0000313" key="1">
    <source>
        <dbReference type="EMBL" id="RXR28817.1"/>
    </source>
</evidence>